<reference evidence="8" key="1">
    <citation type="journal article" date="2021" name="Syst. Appl. Microbiol.">
        <title>Roseomonas hellenica sp. nov., isolated from roots of wild-growing Alkanna tinctoria.</title>
        <authorList>
            <person name="Rat A."/>
            <person name="Naranjo H.D."/>
            <person name="Lebbe L."/>
            <person name="Cnockaert M."/>
            <person name="Krigas N."/>
            <person name="Grigoriadou K."/>
            <person name="Maloupa E."/>
            <person name="Willems A."/>
        </authorList>
    </citation>
    <scope>NUCLEOTIDE SEQUENCE [LARGE SCALE GENOMIC DNA]</scope>
    <source>
        <strain evidence="8">LMG 31523</strain>
    </source>
</reference>
<evidence type="ECO:0000256" key="3">
    <source>
        <dbReference type="ARBA" id="ARBA00022692"/>
    </source>
</evidence>
<evidence type="ECO:0000256" key="5">
    <source>
        <dbReference type="ARBA" id="ARBA00023136"/>
    </source>
</evidence>
<evidence type="ECO:0000313" key="8">
    <source>
        <dbReference type="Proteomes" id="UP001196870"/>
    </source>
</evidence>
<evidence type="ECO:0000256" key="4">
    <source>
        <dbReference type="ARBA" id="ARBA00022989"/>
    </source>
</evidence>
<organism evidence="7 8">
    <name type="scientific">Plastoroseomonas hellenica</name>
    <dbReference type="NCBI Taxonomy" id="2687306"/>
    <lineage>
        <taxon>Bacteria</taxon>
        <taxon>Pseudomonadati</taxon>
        <taxon>Pseudomonadota</taxon>
        <taxon>Alphaproteobacteria</taxon>
        <taxon>Acetobacterales</taxon>
        <taxon>Acetobacteraceae</taxon>
        <taxon>Plastoroseomonas</taxon>
    </lineage>
</organism>
<comment type="subcellular location">
    <subcellularLocation>
        <location evidence="1">Cell membrane</location>
        <topology evidence="1">Multi-pass membrane protein</topology>
    </subcellularLocation>
</comment>
<evidence type="ECO:0000256" key="1">
    <source>
        <dbReference type="ARBA" id="ARBA00004651"/>
    </source>
</evidence>
<feature type="transmembrane region" description="Helical" evidence="6">
    <location>
        <begin position="139"/>
        <end position="160"/>
    </location>
</feature>
<evidence type="ECO:0000256" key="6">
    <source>
        <dbReference type="SAM" id="Phobius"/>
    </source>
</evidence>
<evidence type="ECO:0000313" key="7">
    <source>
        <dbReference type="EMBL" id="MBR0664748.1"/>
    </source>
</evidence>
<name>A0ABS5EWZ6_9PROT</name>
<proteinExistence type="predicted"/>
<dbReference type="PANTHER" id="PTHR30213">
    <property type="entry name" value="INNER MEMBRANE PROTEIN YHJD"/>
    <property type="match status" value="1"/>
</dbReference>
<dbReference type="Proteomes" id="UP001196870">
    <property type="component" value="Unassembled WGS sequence"/>
</dbReference>
<dbReference type="PANTHER" id="PTHR30213:SF1">
    <property type="entry name" value="INNER MEMBRANE PROTEIN YHJD"/>
    <property type="match status" value="1"/>
</dbReference>
<keyword evidence="8" id="KW-1185">Reference proteome</keyword>
<gene>
    <name evidence="7" type="ORF">GXW71_10335</name>
</gene>
<dbReference type="Pfam" id="PF03631">
    <property type="entry name" value="Virul_fac_BrkB"/>
    <property type="match status" value="1"/>
</dbReference>
<keyword evidence="3 6" id="KW-0812">Transmembrane</keyword>
<keyword evidence="5 6" id="KW-0472">Membrane</keyword>
<comment type="caution">
    <text evidence="7">The sequence shown here is derived from an EMBL/GenBank/DDBJ whole genome shotgun (WGS) entry which is preliminary data.</text>
</comment>
<feature type="transmembrane region" description="Helical" evidence="6">
    <location>
        <begin position="93"/>
        <end position="118"/>
    </location>
</feature>
<dbReference type="EMBL" id="JAAGBB010000010">
    <property type="protein sequence ID" value="MBR0664748.1"/>
    <property type="molecule type" value="Genomic_DNA"/>
</dbReference>
<accession>A0ABS5EWZ6</accession>
<protein>
    <submittedName>
        <fullName evidence="7">YihY/virulence factor BrkB family protein</fullName>
    </submittedName>
</protein>
<sequence>MPAPKALAVGTVKGFMADECMSRSAAVAYYTLFSVAPLVIIATAIAGFFFGDEAARGEVTAQLEGTLGRQAAEAVQGIVQNASDAGSGTVATIIGVATLLLAASGVFGELQSALNAIWKTKTPDEQGTVSRFVRAKAAAIGLVAALGFLLLASLLVSAALKALGSWAGGLLPGFEVLLHVIELVVSIGILTVLFSAIYKVLPDRPIAWRDTLIGAFATALLFSIGKTAIGIYIGSSSIATSYGAAGALVIVLVWVNYSAIIFFLGAEFTRAWSEQAGRTESRFE</sequence>
<dbReference type="NCBIfam" id="TIGR00765">
    <property type="entry name" value="yihY_not_rbn"/>
    <property type="match status" value="1"/>
</dbReference>
<feature type="transmembrane region" description="Helical" evidence="6">
    <location>
        <begin position="239"/>
        <end position="264"/>
    </location>
</feature>
<dbReference type="PIRSF" id="PIRSF035875">
    <property type="entry name" value="RNase_BN"/>
    <property type="match status" value="1"/>
</dbReference>
<feature type="transmembrane region" description="Helical" evidence="6">
    <location>
        <begin position="180"/>
        <end position="201"/>
    </location>
</feature>
<feature type="transmembrane region" description="Helical" evidence="6">
    <location>
        <begin position="27"/>
        <end position="50"/>
    </location>
</feature>
<keyword evidence="2" id="KW-1003">Cell membrane</keyword>
<evidence type="ECO:0000256" key="2">
    <source>
        <dbReference type="ARBA" id="ARBA00022475"/>
    </source>
</evidence>
<keyword evidence="4 6" id="KW-1133">Transmembrane helix</keyword>
<dbReference type="InterPro" id="IPR017039">
    <property type="entry name" value="Virul_fac_BrkB"/>
</dbReference>
<feature type="transmembrane region" description="Helical" evidence="6">
    <location>
        <begin position="213"/>
        <end position="233"/>
    </location>
</feature>